<evidence type="ECO:0000313" key="7">
    <source>
        <dbReference type="EMBL" id="GLS74494.1"/>
    </source>
</evidence>
<protein>
    <recommendedName>
        <fullName evidence="5">Putative aliphatic sulfonates-binding protein</fullName>
    </recommendedName>
</protein>
<dbReference type="SMART" id="SM00062">
    <property type="entry name" value="PBPb"/>
    <property type="match status" value="1"/>
</dbReference>
<dbReference type="FunFam" id="3.40.190.10:FF:000050">
    <property type="entry name" value="Sulfonate ABC transporter substrate-binding protein"/>
    <property type="match status" value="1"/>
</dbReference>
<dbReference type="GO" id="GO:0016020">
    <property type="term" value="C:membrane"/>
    <property type="evidence" value="ECO:0007669"/>
    <property type="project" value="InterPro"/>
</dbReference>
<dbReference type="EMBL" id="BSPL01000038">
    <property type="protein sequence ID" value="GLS74494.1"/>
    <property type="molecule type" value="Genomic_DNA"/>
</dbReference>
<evidence type="ECO:0000313" key="8">
    <source>
        <dbReference type="Proteomes" id="UP001157440"/>
    </source>
</evidence>
<evidence type="ECO:0000256" key="1">
    <source>
        <dbReference type="ARBA" id="ARBA00010742"/>
    </source>
</evidence>
<comment type="function">
    <text evidence="4">Part of a binding-protein-dependent transport system for aliphatic sulfonates. Putative binding protein.</text>
</comment>
<dbReference type="PANTHER" id="PTHR30024">
    <property type="entry name" value="ALIPHATIC SULFONATES-BINDING PROTEIN-RELATED"/>
    <property type="match status" value="1"/>
</dbReference>
<comment type="caution">
    <text evidence="7">The sequence shown here is derived from an EMBL/GenBank/DDBJ whole genome shotgun (WGS) entry which is preliminary data.</text>
</comment>
<dbReference type="Proteomes" id="UP001157440">
    <property type="component" value="Unassembled WGS sequence"/>
</dbReference>
<dbReference type="Pfam" id="PF13379">
    <property type="entry name" value="NMT1_2"/>
    <property type="match status" value="1"/>
</dbReference>
<dbReference type="NCBIfam" id="TIGR01728">
    <property type="entry name" value="SsuA_fam"/>
    <property type="match status" value="1"/>
</dbReference>
<dbReference type="PANTHER" id="PTHR30024:SF42">
    <property type="entry name" value="ALIPHATIC SULFONATES-BINDING PROTEIN-RELATED"/>
    <property type="match status" value="1"/>
</dbReference>
<evidence type="ECO:0000256" key="3">
    <source>
        <dbReference type="ARBA" id="ARBA00022729"/>
    </source>
</evidence>
<dbReference type="GO" id="GO:0042626">
    <property type="term" value="F:ATPase-coupled transmembrane transporter activity"/>
    <property type="evidence" value="ECO:0007669"/>
    <property type="project" value="InterPro"/>
</dbReference>
<evidence type="ECO:0000256" key="5">
    <source>
        <dbReference type="ARBA" id="ARBA00070228"/>
    </source>
</evidence>
<dbReference type="InterPro" id="IPR010067">
    <property type="entry name" value="ABC_SsuA_sub-bd"/>
</dbReference>
<dbReference type="InterPro" id="IPR001638">
    <property type="entry name" value="Solute-binding_3/MltF_N"/>
</dbReference>
<dbReference type="PROSITE" id="PS51318">
    <property type="entry name" value="TAT"/>
    <property type="match status" value="1"/>
</dbReference>
<keyword evidence="2" id="KW-0813">Transport</keyword>
<dbReference type="CDD" id="cd13557">
    <property type="entry name" value="PBP2_SsuA"/>
    <property type="match status" value="1"/>
</dbReference>
<dbReference type="RefSeq" id="WP_238195764.1">
    <property type="nucleotide sequence ID" value="NZ_BPQZ01000006.1"/>
</dbReference>
<comment type="similarity">
    <text evidence="1">Belongs to the bacterial solute-binding protein SsuA/TauA family.</text>
</comment>
<sequence>MTDRSLRPLSLLPAGLAPNRRLLLSAGLGLAAAAMLRPARAAGSIRIGYQKYGSLVLLKGRGTLEKALQPLGTTVAWSEFPSGPPLLEALNAGAIDFGSAGEAPPIFAQAASPELRYVATEPPAPRGEAILVPKDSPIRSVAELRGKTIALNKGSNVHYLLVRALEQAGVPYDAVKLAFLAPADANAAFVRGSVDAWVIWDPFQAAAERATGARVLVDGQGVDGRGVNGQALAPNRQFYLSRRGFTDASPEIVSAVLKAIGEVDAWAEGHAEAVAAELAPSVGIPAPVLSVALGRLSYGVAPLDATAIADQQKVADAFHGLGLLPKPIRVADAVWTPPGPTNDIKSEKRTENR</sequence>
<dbReference type="InterPro" id="IPR006311">
    <property type="entry name" value="TAT_signal"/>
</dbReference>
<dbReference type="SUPFAM" id="SSF53850">
    <property type="entry name" value="Periplasmic binding protein-like II"/>
    <property type="match status" value="1"/>
</dbReference>
<keyword evidence="3" id="KW-0732">Signal</keyword>
<dbReference type="AlphaFoldDB" id="A0AA37TNT7"/>
<evidence type="ECO:0000256" key="2">
    <source>
        <dbReference type="ARBA" id="ARBA00022448"/>
    </source>
</evidence>
<proteinExistence type="inferred from homology"/>
<evidence type="ECO:0000256" key="4">
    <source>
        <dbReference type="ARBA" id="ARBA00055538"/>
    </source>
</evidence>
<gene>
    <name evidence="7" type="ORF">GCM10007890_65120</name>
</gene>
<reference evidence="8" key="1">
    <citation type="journal article" date="2019" name="Int. J. Syst. Evol. Microbiol.">
        <title>The Global Catalogue of Microorganisms (GCM) 10K type strain sequencing project: providing services to taxonomists for standard genome sequencing and annotation.</title>
        <authorList>
            <consortium name="The Broad Institute Genomics Platform"/>
            <consortium name="The Broad Institute Genome Sequencing Center for Infectious Disease"/>
            <person name="Wu L."/>
            <person name="Ma J."/>
        </authorList>
    </citation>
    <scope>NUCLEOTIDE SEQUENCE [LARGE SCALE GENOMIC DNA]</scope>
    <source>
        <strain evidence="8">NBRC 103632</strain>
    </source>
</reference>
<keyword evidence="8" id="KW-1185">Reference proteome</keyword>
<dbReference type="Gene3D" id="3.40.190.10">
    <property type="entry name" value="Periplasmic binding protein-like II"/>
    <property type="match status" value="2"/>
</dbReference>
<organism evidence="7 8">
    <name type="scientific">Methylobacterium tardum</name>
    <dbReference type="NCBI Taxonomy" id="374432"/>
    <lineage>
        <taxon>Bacteria</taxon>
        <taxon>Pseudomonadati</taxon>
        <taxon>Pseudomonadota</taxon>
        <taxon>Alphaproteobacteria</taxon>
        <taxon>Hyphomicrobiales</taxon>
        <taxon>Methylobacteriaceae</taxon>
        <taxon>Methylobacterium</taxon>
    </lineage>
</organism>
<accession>A0AA37TNT7</accession>
<name>A0AA37TNT7_9HYPH</name>
<evidence type="ECO:0000259" key="6">
    <source>
        <dbReference type="SMART" id="SM00062"/>
    </source>
</evidence>
<feature type="domain" description="Solute-binding protein family 3/N-terminal" evidence="6">
    <location>
        <begin position="44"/>
        <end position="270"/>
    </location>
</feature>